<evidence type="ECO:0000256" key="2">
    <source>
        <dbReference type="ARBA" id="ARBA00006739"/>
    </source>
</evidence>
<dbReference type="PANTHER" id="PTHR43179">
    <property type="entry name" value="RHAMNOSYLTRANSFERASE WBBL"/>
    <property type="match status" value="1"/>
</dbReference>
<evidence type="ECO:0000256" key="1">
    <source>
        <dbReference type="ARBA" id="ARBA00004776"/>
    </source>
</evidence>
<keyword evidence="3 7" id="KW-0328">Glycosyltransferase</keyword>
<dbReference type="PANTHER" id="PTHR43179:SF12">
    <property type="entry name" value="GALACTOFURANOSYLTRANSFERASE GLFT2"/>
    <property type="match status" value="1"/>
</dbReference>
<dbReference type="Pfam" id="PF00535">
    <property type="entry name" value="Glycos_transf_2"/>
    <property type="match status" value="1"/>
</dbReference>
<sequence>MHTVSVIVPMYNAEDFLPTCVEVMRLNQAEGTQFIVVDDHSTDATPHILDEARRRMPELTVVRNDSNLGVARSRNIALDLADGRYLTYLDVDDWYAPGHLSALVRAIQELEVDFVRTDHVRVDRSRRTLERAPDARRGQAMPAESGIGPAGTRSMVDYPFLWAGIYDTTRLSRDLFLFDERLRTAADRPWFWRLYMQAETTAVVDLHGYFYRKDHNPTALTQAGNAHTLHFLDASGVVRDIVIPTGREDWITKAAAAAARICAFHVARRARLSPPLQTELFDRSSSLLASYPHDLMDDALRTLSMSERIIARALTAKGRAS</sequence>
<name>A0ABT8GGP6_9MICO</name>
<keyword evidence="8" id="KW-1185">Reference proteome</keyword>
<dbReference type="CDD" id="cd00761">
    <property type="entry name" value="Glyco_tranf_GTA_type"/>
    <property type="match status" value="1"/>
</dbReference>
<dbReference type="EMBL" id="JAUHQA010000001">
    <property type="protein sequence ID" value="MDN4480439.1"/>
    <property type="molecule type" value="Genomic_DNA"/>
</dbReference>
<proteinExistence type="inferred from homology"/>
<evidence type="ECO:0000256" key="4">
    <source>
        <dbReference type="ARBA" id="ARBA00022679"/>
    </source>
</evidence>
<comment type="caution">
    <text evidence="7">The sequence shown here is derived from an EMBL/GenBank/DDBJ whole genome shotgun (WGS) entry which is preliminary data.</text>
</comment>
<dbReference type="Proteomes" id="UP001172708">
    <property type="component" value="Unassembled WGS sequence"/>
</dbReference>
<dbReference type="SUPFAM" id="SSF53448">
    <property type="entry name" value="Nucleotide-diphospho-sugar transferases"/>
    <property type="match status" value="1"/>
</dbReference>
<gene>
    <name evidence="7" type="ORF">QQX02_05830</name>
</gene>
<evidence type="ECO:0000259" key="6">
    <source>
        <dbReference type="Pfam" id="PF00535"/>
    </source>
</evidence>
<comment type="pathway">
    <text evidence="1">Cell wall biogenesis; cell wall polysaccharide biosynthesis.</text>
</comment>
<accession>A0ABT8GGP6</accession>
<evidence type="ECO:0000313" key="8">
    <source>
        <dbReference type="Proteomes" id="UP001172708"/>
    </source>
</evidence>
<evidence type="ECO:0000313" key="7">
    <source>
        <dbReference type="EMBL" id="MDN4480439.1"/>
    </source>
</evidence>
<dbReference type="EC" id="2.4.-.-" evidence="7"/>
<dbReference type="RefSeq" id="WP_301141834.1">
    <property type="nucleotide sequence ID" value="NZ_JAUHQA010000001.1"/>
</dbReference>
<dbReference type="GO" id="GO:0016757">
    <property type="term" value="F:glycosyltransferase activity"/>
    <property type="evidence" value="ECO:0007669"/>
    <property type="project" value="UniProtKB-KW"/>
</dbReference>
<evidence type="ECO:0000256" key="3">
    <source>
        <dbReference type="ARBA" id="ARBA00022676"/>
    </source>
</evidence>
<evidence type="ECO:0000256" key="5">
    <source>
        <dbReference type="SAM" id="MobiDB-lite"/>
    </source>
</evidence>
<reference evidence="7" key="1">
    <citation type="submission" date="2023-06" db="EMBL/GenBank/DDBJ databases">
        <title>Egi l300058.</title>
        <authorList>
            <person name="Gao L."/>
            <person name="Fang B.-Z."/>
            <person name="Li W.-J."/>
        </authorList>
    </citation>
    <scope>NUCLEOTIDE SEQUENCE</scope>
    <source>
        <strain evidence="7">EGI L300058</strain>
    </source>
</reference>
<organism evidence="7 8">
    <name type="scientific">Demequina muriae</name>
    <dbReference type="NCBI Taxonomy" id="3051664"/>
    <lineage>
        <taxon>Bacteria</taxon>
        <taxon>Bacillati</taxon>
        <taxon>Actinomycetota</taxon>
        <taxon>Actinomycetes</taxon>
        <taxon>Micrococcales</taxon>
        <taxon>Demequinaceae</taxon>
        <taxon>Demequina</taxon>
    </lineage>
</organism>
<protein>
    <submittedName>
        <fullName evidence="7">Glycosyltransferase family 2 protein</fullName>
        <ecNumber evidence="7">2.4.-.-</ecNumber>
    </submittedName>
</protein>
<feature type="domain" description="Glycosyltransferase 2-like" evidence="6">
    <location>
        <begin position="5"/>
        <end position="133"/>
    </location>
</feature>
<feature type="region of interest" description="Disordered" evidence="5">
    <location>
        <begin position="129"/>
        <end position="148"/>
    </location>
</feature>
<comment type="similarity">
    <text evidence="2">Belongs to the glycosyltransferase 2 family.</text>
</comment>
<dbReference type="Gene3D" id="3.90.550.10">
    <property type="entry name" value="Spore Coat Polysaccharide Biosynthesis Protein SpsA, Chain A"/>
    <property type="match status" value="1"/>
</dbReference>
<keyword evidence="4 7" id="KW-0808">Transferase</keyword>
<dbReference type="InterPro" id="IPR001173">
    <property type="entry name" value="Glyco_trans_2-like"/>
</dbReference>
<dbReference type="InterPro" id="IPR029044">
    <property type="entry name" value="Nucleotide-diphossugar_trans"/>
</dbReference>